<accession>A0ABP1DFJ5</accession>
<evidence type="ECO:0000313" key="3">
    <source>
        <dbReference type="Proteomes" id="UP001497453"/>
    </source>
</evidence>
<dbReference type="Proteomes" id="UP001497453">
    <property type="component" value="Chromosome 4"/>
</dbReference>
<dbReference type="Pfam" id="PF00248">
    <property type="entry name" value="Aldo_ket_red"/>
    <property type="match status" value="1"/>
</dbReference>
<evidence type="ECO:0000313" key="2">
    <source>
        <dbReference type="EMBL" id="CAL1706606.1"/>
    </source>
</evidence>
<dbReference type="InterPro" id="IPR023210">
    <property type="entry name" value="NADP_OxRdtase_dom"/>
</dbReference>
<dbReference type="PANTHER" id="PTHR11732">
    <property type="entry name" value="ALDO/KETO REDUCTASE"/>
    <property type="match status" value="1"/>
</dbReference>
<reference evidence="3" key="1">
    <citation type="submission" date="2024-04" db="EMBL/GenBank/DDBJ databases">
        <authorList>
            <person name="Shaw F."/>
            <person name="Minotto A."/>
        </authorList>
    </citation>
    <scope>NUCLEOTIDE SEQUENCE [LARGE SCALE GENOMIC DNA]</scope>
</reference>
<dbReference type="InterPro" id="IPR036812">
    <property type="entry name" value="NAD(P)_OxRdtase_dom_sf"/>
</dbReference>
<protein>
    <recommendedName>
        <fullName evidence="1">NADP-dependent oxidoreductase domain-containing protein</fullName>
    </recommendedName>
</protein>
<name>A0ABP1DFJ5_9APHY</name>
<evidence type="ECO:0000259" key="1">
    <source>
        <dbReference type="Pfam" id="PF00248"/>
    </source>
</evidence>
<gene>
    <name evidence="2" type="ORF">GFSPODELE1_LOCUS5956</name>
</gene>
<dbReference type="Gene3D" id="3.20.20.100">
    <property type="entry name" value="NADP-dependent oxidoreductase domain"/>
    <property type="match status" value="1"/>
</dbReference>
<feature type="domain" description="NADP-dependent oxidoreductase" evidence="1">
    <location>
        <begin position="100"/>
        <end position="202"/>
    </location>
</feature>
<sequence length="288" mass="32822">MTVKLFNPSTIQRPKLLFKAMSKARHANTEVIRAALTSGFQGVDISCFSLWEKRVAESIRMLERRHGYSKGEFYLQSKFVPSIHQPSPFPFTYDPMASIDAQIRDAFSHTLKFFRVDSIDSYLLYLPLERNSRTISAWKTLAELQDEGKIGRIGVCIERPKEVDAQVILDMLEQEGGRKAQVLQHLWPSSKVVKYCHDNNISLQRLHESQFIIVPGRPAHHALRILAKRKDWTFLQARLLLSIANGSTPVVAMQELDRIKEAGQAISINLDGEDEKELRRISTLPGLV</sequence>
<organism evidence="2 3">
    <name type="scientific">Somion occarium</name>
    <dbReference type="NCBI Taxonomy" id="3059160"/>
    <lineage>
        <taxon>Eukaryota</taxon>
        <taxon>Fungi</taxon>
        <taxon>Dikarya</taxon>
        <taxon>Basidiomycota</taxon>
        <taxon>Agaricomycotina</taxon>
        <taxon>Agaricomycetes</taxon>
        <taxon>Polyporales</taxon>
        <taxon>Cerrenaceae</taxon>
        <taxon>Somion</taxon>
    </lineage>
</organism>
<proteinExistence type="predicted"/>
<keyword evidence="3" id="KW-1185">Reference proteome</keyword>
<dbReference type="InterPro" id="IPR020471">
    <property type="entry name" value="AKR"/>
</dbReference>
<dbReference type="EMBL" id="OZ037947">
    <property type="protein sequence ID" value="CAL1706606.1"/>
    <property type="molecule type" value="Genomic_DNA"/>
</dbReference>
<dbReference type="SUPFAM" id="SSF51430">
    <property type="entry name" value="NAD(P)-linked oxidoreductase"/>
    <property type="match status" value="1"/>
</dbReference>